<sequence>MSLTITGNVIEDENLGLTFLATDSDAADSDDNVILSTFQGSISTASSLGAELKTLGIYPDTTTNGANGTTQAIGISKDAIVSSDLSNLIFSDGSGGALSGVDTGFKAIDGNEIFLYSDPSNPDIVLGREGSGGVANPNGTVAFSLLLQPTNSGATIWIVQYEALTNKNPAVGEDANTLDLTNLVYVSGSSTTTSNFNFATKQPGQNYWLPFHDSVSGDTVLVTGLDKSTSSPDTVNTSTVGLGSDSQSITPGRALRFDFVSGFTGGSTKDSAFLTDNSLNSLVYVQGNQGSFDISQTNPTHSAVNIQIYAQEETNATFTGTGADPETNVSAHDVQITRIVISGTQSADSDTGNANGVTFVKSGGVLTGEVDGLKTGDKITFYTSSNFDQFVVGNVTNTSFGVAAKGTGFDILNASETLVQTNTSSTEIGSHIIFEDSVPSTSGNTQTATVDEDALVGVDPGETNFSGSATGNVSNLFNPGTDTPLTYRLSTDTSSLPTDLKSGGTTVTYLVTSATDLSGVTTDTLTASANSTTVFTLSLIENGANAGNYTFTLLAPIDNETPQNGTPEGKFSIDVSKLVQATDADGNFAAGDTATAAANALKLTIIDDQPAATANTTKGTVHEDALSTNSANNLDPAGATATASGSVTSLFTAGADVPLSFTLSSDTSSLASQNLKSGGTLITYSVASAGGVDTLTAKAGATTVFKMELTEATGAWTLTLSAPIDHAPGANDSSNTTIDFSAILQASDYDGSTVNAAAKAWTVKVVDDVPENFAPSAITSADNFLDKAGQSPITKDLTDNTADPYTTLAIDQHAGADGFGALSFIGTDGANLTGQLDGGSTQNLQANGSDIFLFGFGTGTLTATTDQTGAGLPGGAPGSVNTADEVFTITLDHANDQYTFNLLQAIGNGSSLNFSDFADVPAGDYSWFALPFTPGPGNFPPGPVQNTQSVVFTGKVAGTDTVNPSSIGVGTDKQAVAPGGAIRIDFVDHVGSISTKTAMSSLSNLSFADHYEVTNAGFTLAQVNPTGKTVDIRFDAYNVPTNATTLQTTDTNQQTINEVKIVTEDSSGNITSTLADFTADASNYQVKLNGNTIETVSVDFAPTAGTTDSGGVDVTGLQDVPGVYILVGTAGSFDRLLATNIGTPYNNKDSFDVGAVSAATFAAGSDVNMAFNLALQDYDAFSSGTNVDQSGNLIEASTGTLNVKLTAPTV</sequence>
<dbReference type="RefSeq" id="WP_320291223.1">
    <property type="nucleotide sequence ID" value="NZ_JAVIIW010000068.1"/>
</dbReference>
<organism evidence="1 2">
    <name type="scientific">Mesorhizobium album</name>
    <dbReference type="NCBI Taxonomy" id="3072314"/>
    <lineage>
        <taxon>Bacteria</taxon>
        <taxon>Pseudomonadati</taxon>
        <taxon>Pseudomonadota</taxon>
        <taxon>Alphaproteobacteria</taxon>
        <taxon>Hyphomicrobiales</taxon>
        <taxon>Phyllobacteriaceae</taxon>
        <taxon>Mesorhizobium</taxon>
    </lineage>
</organism>
<dbReference type="Proteomes" id="UP001287059">
    <property type="component" value="Unassembled WGS sequence"/>
</dbReference>
<dbReference type="EMBL" id="JAVIIW010000068">
    <property type="protein sequence ID" value="MDX8483114.1"/>
    <property type="molecule type" value="Genomic_DNA"/>
</dbReference>
<comment type="caution">
    <text evidence="1">The sequence shown here is derived from an EMBL/GenBank/DDBJ whole genome shotgun (WGS) entry which is preliminary data.</text>
</comment>
<keyword evidence="2" id="KW-1185">Reference proteome</keyword>
<evidence type="ECO:0008006" key="3">
    <source>
        <dbReference type="Google" id="ProtNLM"/>
    </source>
</evidence>
<evidence type="ECO:0000313" key="1">
    <source>
        <dbReference type="EMBL" id="MDX8483114.1"/>
    </source>
</evidence>
<protein>
    <recommendedName>
        <fullName evidence="3">DUF5801 domain-containing protein</fullName>
    </recommendedName>
</protein>
<reference evidence="1 2" key="1">
    <citation type="submission" date="2023-08" db="EMBL/GenBank/DDBJ databases">
        <title>Implementing the SeqCode for naming new Mesorhizobium species isolated from Vachellia karroo root nodules.</title>
        <authorList>
            <person name="Van Lill M."/>
        </authorList>
    </citation>
    <scope>NUCLEOTIDE SEQUENCE [LARGE SCALE GENOMIC DNA]</scope>
    <source>
        <strain evidence="1 2">VK24D</strain>
    </source>
</reference>
<proteinExistence type="predicted"/>
<name>A0ABU4YAZ7_9HYPH</name>
<accession>A0ABU4YAZ7</accession>
<gene>
    <name evidence="1" type="ORF">RFN28_32380</name>
</gene>
<evidence type="ECO:0000313" key="2">
    <source>
        <dbReference type="Proteomes" id="UP001287059"/>
    </source>
</evidence>